<accession>A0A7R9YWH1</accession>
<sequence>MSATMADVVGSNALGLDSDMYTGKEVGRSSESMVSKHQEMMQAEKENIAVEKLSALMPQLGPLVRVAALKECIFDVEMAVQFLRRFSTENEEPLKALQKKRKKLQQERDAAEPSSSESESESASSGDSSDPGRKKRRRGKSSRKSKHKKRGDKDRKKRRRGQDKATIKKAALTSGESFGKYGIIRETDAAAKSSEFILWALEVKKIDIETLPRNDERELFRDYIEDFNTGTLPHRKYYNLEAYNKYKEAKAAAKGGKRTEKKKSAVDDEAELRKLRAEEAAKLREQRMQEALAELKYSDKAKDMKEQEMMRLQMQNAYKTGDKALAEKLMARLAPDDPAKAK</sequence>
<gene>
    <name evidence="2" type="ORF">CEUR00632_LOCUS11344</name>
</gene>
<feature type="compositionally biased region" description="Low complexity" evidence="1">
    <location>
        <begin position="112"/>
        <end position="129"/>
    </location>
</feature>
<feature type="region of interest" description="Disordered" evidence="1">
    <location>
        <begin position="97"/>
        <end position="170"/>
    </location>
</feature>
<dbReference type="PANTHER" id="PTHR34689">
    <property type="entry name" value="NUCLEIC ACID-BINDING PROTEIN"/>
    <property type="match status" value="1"/>
</dbReference>
<name>A0A7R9YWH1_9CHLO</name>
<evidence type="ECO:0000256" key="1">
    <source>
        <dbReference type="SAM" id="MobiDB-lite"/>
    </source>
</evidence>
<organism evidence="2">
    <name type="scientific">Chlamydomonas euryale</name>
    <dbReference type="NCBI Taxonomy" id="1486919"/>
    <lineage>
        <taxon>Eukaryota</taxon>
        <taxon>Viridiplantae</taxon>
        <taxon>Chlorophyta</taxon>
        <taxon>core chlorophytes</taxon>
        <taxon>Chlorophyceae</taxon>
        <taxon>CS clade</taxon>
        <taxon>Chlamydomonadales</taxon>
        <taxon>Chlamydomonadaceae</taxon>
        <taxon>Chlamydomonas</taxon>
    </lineage>
</organism>
<reference evidence="2" key="1">
    <citation type="submission" date="2021-01" db="EMBL/GenBank/DDBJ databases">
        <authorList>
            <person name="Corre E."/>
            <person name="Pelletier E."/>
            <person name="Niang G."/>
            <person name="Scheremetjew M."/>
            <person name="Finn R."/>
            <person name="Kale V."/>
            <person name="Holt S."/>
            <person name="Cochrane G."/>
            <person name="Meng A."/>
            <person name="Brown T."/>
            <person name="Cohen L."/>
        </authorList>
    </citation>
    <scope>NUCLEOTIDE SEQUENCE</scope>
    <source>
        <strain evidence="2">CCMP219</strain>
    </source>
</reference>
<dbReference type="AlphaFoldDB" id="A0A7R9YWH1"/>
<dbReference type="PANTHER" id="PTHR34689:SF1">
    <property type="entry name" value="NUCLEIC ACID-BINDING PROTEIN"/>
    <property type="match status" value="1"/>
</dbReference>
<protein>
    <submittedName>
        <fullName evidence="2">Uncharacterized protein</fullName>
    </submittedName>
</protein>
<evidence type="ECO:0000313" key="2">
    <source>
        <dbReference type="EMBL" id="CAD8292201.1"/>
    </source>
</evidence>
<feature type="compositionally biased region" description="Basic residues" evidence="1">
    <location>
        <begin position="133"/>
        <end position="161"/>
    </location>
</feature>
<dbReference type="EMBL" id="HBEC01024784">
    <property type="protein sequence ID" value="CAD8292201.1"/>
    <property type="molecule type" value="Transcribed_RNA"/>
</dbReference>
<proteinExistence type="predicted"/>